<dbReference type="PANTHER" id="PTHR11157:SF17">
    <property type="entry name" value="ELONGATION OF VERY LONG CHAIN FATTY ACIDS PROTEIN 6"/>
    <property type="match status" value="1"/>
</dbReference>
<dbReference type="GO" id="GO:0009922">
    <property type="term" value="F:fatty acid elongase activity"/>
    <property type="evidence" value="ECO:0007669"/>
    <property type="project" value="UniProtKB-EC"/>
</dbReference>
<dbReference type="Pfam" id="PF01151">
    <property type="entry name" value="ELO"/>
    <property type="match status" value="1"/>
</dbReference>
<evidence type="ECO:0000256" key="3">
    <source>
        <dbReference type="ARBA" id="ARBA00022679"/>
    </source>
</evidence>
<name>A0A3R7QIE8_PENVA</name>
<evidence type="ECO:0000313" key="11">
    <source>
        <dbReference type="EMBL" id="ROT79917.1"/>
    </source>
</evidence>
<evidence type="ECO:0000256" key="8">
    <source>
        <dbReference type="ARBA" id="ARBA00023136"/>
    </source>
</evidence>
<keyword evidence="5 10" id="KW-0276">Fatty acid metabolism</keyword>
<dbReference type="PANTHER" id="PTHR11157">
    <property type="entry name" value="FATTY ACID ACYL TRANSFERASE-RELATED"/>
    <property type="match status" value="1"/>
</dbReference>
<evidence type="ECO:0000256" key="7">
    <source>
        <dbReference type="ARBA" id="ARBA00023098"/>
    </source>
</evidence>
<comment type="caution">
    <text evidence="10">Lacks conserved residue(s) required for the propagation of feature annotation.</text>
</comment>
<organism evidence="11 12">
    <name type="scientific">Penaeus vannamei</name>
    <name type="common">Whiteleg shrimp</name>
    <name type="synonym">Litopenaeus vannamei</name>
    <dbReference type="NCBI Taxonomy" id="6689"/>
    <lineage>
        <taxon>Eukaryota</taxon>
        <taxon>Metazoa</taxon>
        <taxon>Ecdysozoa</taxon>
        <taxon>Arthropoda</taxon>
        <taxon>Crustacea</taxon>
        <taxon>Multicrustacea</taxon>
        <taxon>Malacostraca</taxon>
        <taxon>Eumalacostraca</taxon>
        <taxon>Eucarida</taxon>
        <taxon>Decapoda</taxon>
        <taxon>Dendrobranchiata</taxon>
        <taxon>Penaeoidea</taxon>
        <taxon>Penaeidae</taxon>
        <taxon>Penaeus</taxon>
    </lineage>
</organism>
<gene>
    <name evidence="11" type="ORF">C7M84_001357</name>
</gene>
<dbReference type="AlphaFoldDB" id="A0A3R7QIE8"/>
<dbReference type="EMBL" id="QCYY01001176">
    <property type="protein sequence ID" value="ROT79917.1"/>
    <property type="molecule type" value="Genomic_DNA"/>
</dbReference>
<dbReference type="GO" id="GO:0042761">
    <property type="term" value="P:very long-chain fatty acid biosynthetic process"/>
    <property type="evidence" value="ECO:0007669"/>
    <property type="project" value="TreeGrafter"/>
</dbReference>
<dbReference type="STRING" id="6689.A0A3R7QIE8"/>
<protein>
    <recommendedName>
        <fullName evidence="10">Elongation of very long chain fatty acids protein</fullName>
        <ecNumber evidence="10">2.3.1.199</ecNumber>
    </recommendedName>
    <alternativeName>
        <fullName evidence="10">Very-long-chain 3-oxoacyl-CoA synthase</fullName>
    </alternativeName>
</protein>
<evidence type="ECO:0000256" key="2">
    <source>
        <dbReference type="ARBA" id="ARBA00022516"/>
    </source>
</evidence>
<reference evidence="11 12" key="2">
    <citation type="submission" date="2019-01" db="EMBL/GenBank/DDBJ databases">
        <title>The decoding of complex shrimp genome reveals the adaptation for benthos swimmer, frequently molting mechanism and breeding impact on genome.</title>
        <authorList>
            <person name="Sun Y."/>
            <person name="Gao Y."/>
            <person name="Yu Y."/>
        </authorList>
    </citation>
    <scope>NUCLEOTIDE SEQUENCE [LARGE SCALE GENOMIC DNA]</scope>
    <source>
        <tissue evidence="11">Muscle</tissue>
    </source>
</reference>
<comment type="subcellular location">
    <subcellularLocation>
        <location evidence="1">Membrane</location>
        <topology evidence="1">Multi-pass membrane protein</topology>
    </subcellularLocation>
</comment>
<feature type="transmembrane region" description="Helical" evidence="10">
    <location>
        <begin position="130"/>
        <end position="147"/>
    </location>
</feature>
<keyword evidence="12" id="KW-1185">Reference proteome</keyword>
<comment type="catalytic activity">
    <reaction evidence="10">
        <text>a very-long-chain acyl-CoA + malonyl-CoA + H(+) = a very-long-chain 3-oxoacyl-CoA + CO2 + CoA</text>
        <dbReference type="Rhea" id="RHEA:32727"/>
        <dbReference type="ChEBI" id="CHEBI:15378"/>
        <dbReference type="ChEBI" id="CHEBI:16526"/>
        <dbReference type="ChEBI" id="CHEBI:57287"/>
        <dbReference type="ChEBI" id="CHEBI:57384"/>
        <dbReference type="ChEBI" id="CHEBI:90725"/>
        <dbReference type="ChEBI" id="CHEBI:90736"/>
        <dbReference type="EC" id="2.3.1.199"/>
    </reaction>
</comment>
<sequence>MKSDRAAGSRAGIEAREKVADQDSILWWRCDRLACRFAFEKCRELGLVLPATMSYLFNMTGVESAAGASYYNITYPLAMPFEYNFPVTEWVRWFDSHWSYVFFIIVPYMATIFGLQKWMENRPPYKMRKVLFAWNMSLALFSMYGGSRSLQEFLYVYKNMSFYSTYCLCGPR</sequence>
<dbReference type="InterPro" id="IPR002076">
    <property type="entry name" value="ELO_fam"/>
</dbReference>
<keyword evidence="9 10" id="KW-0275">Fatty acid biosynthesis</keyword>
<comment type="similarity">
    <text evidence="10">Belongs to the ELO family.</text>
</comment>
<evidence type="ECO:0000256" key="4">
    <source>
        <dbReference type="ARBA" id="ARBA00022692"/>
    </source>
</evidence>
<evidence type="ECO:0000256" key="10">
    <source>
        <dbReference type="RuleBase" id="RU361115"/>
    </source>
</evidence>
<keyword evidence="3 10" id="KW-0808">Transferase</keyword>
<dbReference type="GO" id="GO:0005789">
    <property type="term" value="C:endoplasmic reticulum membrane"/>
    <property type="evidence" value="ECO:0007669"/>
    <property type="project" value="TreeGrafter"/>
</dbReference>
<proteinExistence type="inferred from homology"/>
<accession>A0A3R7QIE8</accession>
<reference evidence="11 12" key="1">
    <citation type="submission" date="2018-04" db="EMBL/GenBank/DDBJ databases">
        <authorList>
            <person name="Zhang X."/>
            <person name="Yuan J."/>
            <person name="Li F."/>
            <person name="Xiang J."/>
        </authorList>
    </citation>
    <scope>NUCLEOTIDE SEQUENCE [LARGE SCALE GENOMIC DNA]</scope>
    <source>
        <tissue evidence="11">Muscle</tissue>
    </source>
</reference>
<keyword evidence="6 10" id="KW-1133">Transmembrane helix</keyword>
<evidence type="ECO:0000256" key="6">
    <source>
        <dbReference type="ARBA" id="ARBA00022989"/>
    </source>
</evidence>
<comment type="caution">
    <text evidence="11">The sequence shown here is derived from an EMBL/GenBank/DDBJ whole genome shotgun (WGS) entry which is preliminary data.</text>
</comment>
<keyword evidence="7 10" id="KW-0443">Lipid metabolism</keyword>
<dbReference type="GO" id="GO:0034625">
    <property type="term" value="P:fatty acid elongation, monounsaturated fatty acid"/>
    <property type="evidence" value="ECO:0007669"/>
    <property type="project" value="TreeGrafter"/>
</dbReference>
<dbReference type="GO" id="GO:0019367">
    <property type="term" value="P:fatty acid elongation, saturated fatty acid"/>
    <property type="evidence" value="ECO:0007669"/>
    <property type="project" value="TreeGrafter"/>
</dbReference>
<dbReference type="Proteomes" id="UP000283509">
    <property type="component" value="Unassembled WGS sequence"/>
</dbReference>
<evidence type="ECO:0000256" key="5">
    <source>
        <dbReference type="ARBA" id="ARBA00022832"/>
    </source>
</evidence>
<feature type="transmembrane region" description="Helical" evidence="10">
    <location>
        <begin position="98"/>
        <end position="118"/>
    </location>
</feature>
<keyword evidence="8 10" id="KW-0472">Membrane</keyword>
<keyword evidence="2 10" id="KW-0444">Lipid biosynthesis</keyword>
<evidence type="ECO:0000256" key="9">
    <source>
        <dbReference type="ARBA" id="ARBA00023160"/>
    </source>
</evidence>
<keyword evidence="4 10" id="KW-0812">Transmembrane</keyword>
<dbReference type="EC" id="2.3.1.199" evidence="10"/>
<dbReference type="GO" id="GO:0034626">
    <property type="term" value="P:fatty acid elongation, polyunsaturated fatty acid"/>
    <property type="evidence" value="ECO:0007669"/>
    <property type="project" value="TreeGrafter"/>
</dbReference>
<dbReference type="GO" id="GO:0030148">
    <property type="term" value="P:sphingolipid biosynthetic process"/>
    <property type="evidence" value="ECO:0007669"/>
    <property type="project" value="TreeGrafter"/>
</dbReference>
<evidence type="ECO:0000256" key="1">
    <source>
        <dbReference type="ARBA" id="ARBA00004141"/>
    </source>
</evidence>
<evidence type="ECO:0000313" key="12">
    <source>
        <dbReference type="Proteomes" id="UP000283509"/>
    </source>
</evidence>